<dbReference type="InterPro" id="IPR006015">
    <property type="entry name" value="Universal_stress_UspA"/>
</dbReference>
<evidence type="ECO:0000259" key="2">
    <source>
        <dbReference type="Pfam" id="PF00582"/>
    </source>
</evidence>
<gene>
    <name evidence="3" type="ORF">GCM10011581_22320</name>
</gene>
<dbReference type="Pfam" id="PF00582">
    <property type="entry name" value="Usp"/>
    <property type="match status" value="2"/>
</dbReference>
<dbReference type="InterPro" id="IPR014729">
    <property type="entry name" value="Rossmann-like_a/b/a_fold"/>
</dbReference>
<dbReference type="EMBL" id="BMMT01000006">
    <property type="protein sequence ID" value="GGI84733.1"/>
    <property type="molecule type" value="Genomic_DNA"/>
</dbReference>
<dbReference type="InterPro" id="IPR006016">
    <property type="entry name" value="UspA"/>
</dbReference>
<organism evidence="3 4">
    <name type="scientific">Saccharopolyspora thermophila</name>
    <dbReference type="NCBI Taxonomy" id="89367"/>
    <lineage>
        <taxon>Bacteria</taxon>
        <taxon>Bacillati</taxon>
        <taxon>Actinomycetota</taxon>
        <taxon>Actinomycetes</taxon>
        <taxon>Pseudonocardiales</taxon>
        <taxon>Pseudonocardiaceae</taxon>
        <taxon>Saccharopolyspora</taxon>
    </lineage>
</organism>
<dbReference type="Gene3D" id="3.40.50.620">
    <property type="entry name" value="HUPs"/>
    <property type="match status" value="2"/>
</dbReference>
<dbReference type="Proteomes" id="UP000597989">
    <property type="component" value="Unassembled WGS sequence"/>
</dbReference>
<feature type="domain" description="UspA" evidence="2">
    <location>
        <begin position="25"/>
        <end position="163"/>
    </location>
</feature>
<protein>
    <recommendedName>
        <fullName evidence="2">UspA domain-containing protein</fullName>
    </recommendedName>
</protein>
<sequence>MRGAARSTTLVSCAEGGSRVNGAPVVVGIDGSAVAENAARWAAREAARLGTGLRIVYADVTEAPLLPEIPGLHWPKEHRGHVREQVARYLDRNARSARQQAPQVSVEVACEPGFPDKVLIEESRTARAVVVGDRGFGGFTGLLAGSVAVRVATHAHTRVVVVPDVGDPPTFPVTGPVVAGVDDATSAVPVLAHAFEVAADWDAPLHVVHTWEVIGTDVRRLLSRTAADQVQEREEGFVADLLADWSPRFPDVEVHSFVAHGSPSAELLTRAKGAQLVVVGARGRGGVSGAHLGTTSHKLLHHSPCPVAVIR</sequence>
<evidence type="ECO:0000256" key="1">
    <source>
        <dbReference type="ARBA" id="ARBA00008791"/>
    </source>
</evidence>
<dbReference type="PANTHER" id="PTHR46268:SF6">
    <property type="entry name" value="UNIVERSAL STRESS PROTEIN UP12"/>
    <property type="match status" value="1"/>
</dbReference>
<dbReference type="PRINTS" id="PR01438">
    <property type="entry name" value="UNVRSLSTRESS"/>
</dbReference>
<comment type="similarity">
    <text evidence="1">Belongs to the universal stress protein A family.</text>
</comment>
<name>A0A917JSU0_9PSEU</name>
<evidence type="ECO:0000313" key="3">
    <source>
        <dbReference type="EMBL" id="GGI84733.1"/>
    </source>
</evidence>
<dbReference type="AlphaFoldDB" id="A0A917JSU0"/>
<feature type="domain" description="UspA" evidence="2">
    <location>
        <begin position="176"/>
        <end position="311"/>
    </location>
</feature>
<proteinExistence type="inferred from homology"/>
<dbReference type="PANTHER" id="PTHR46268">
    <property type="entry name" value="STRESS RESPONSE PROTEIN NHAX"/>
    <property type="match status" value="1"/>
</dbReference>
<accession>A0A917JSU0</accession>
<dbReference type="SUPFAM" id="SSF52402">
    <property type="entry name" value="Adenine nucleotide alpha hydrolases-like"/>
    <property type="match status" value="2"/>
</dbReference>
<comment type="caution">
    <text evidence="3">The sequence shown here is derived from an EMBL/GenBank/DDBJ whole genome shotgun (WGS) entry which is preliminary data.</text>
</comment>
<evidence type="ECO:0000313" key="4">
    <source>
        <dbReference type="Proteomes" id="UP000597989"/>
    </source>
</evidence>
<reference evidence="3 4" key="1">
    <citation type="journal article" date="2014" name="Int. J. Syst. Evol. Microbiol.">
        <title>Complete genome sequence of Corynebacterium casei LMG S-19264T (=DSM 44701T), isolated from a smear-ripened cheese.</title>
        <authorList>
            <consortium name="US DOE Joint Genome Institute (JGI-PGF)"/>
            <person name="Walter F."/>
            <person name="Albersmeier A."/>
            <person name="Kalinowski J."/>
            <person name="Ruckert C."/>
        </authorList>
    </citation>
    <scope>NUCLEOTIDE SEQUENCE [LARGE SCALE GENOMIC DNA]</scope>
    <source>
        <strain evidence="3 4">CGMCC 4.7206</strain>
    </source>
</reference>